<dbReference type="SMART" id="SM00257">
    <property type="entry name" value="LysM"/>
    <property type="match status" value="2"/>
</dbReference>
<dbReference type="InterPro" id="IPR018392">
    <property type="entry name" value="LysM"/>
</dbReference>
<dbReference type="Pfam" id="PF01476">
    <property type="entry name" value="LysM"/>
    <property type="match status" value="2"/>
</dbReference>
<evidence type="ECO:0000256" key="2">
    <source>
        <dbReference type="SAM" id="MobiDB-lite"/>
    </source>
</evidence>
<dbReference type="PANTHER" id="PTHR21666:SF263">
    <property type="entry name" value="MUREIN HYDROLASE ACTIVATOR NLPD"/>
    <property type="match status" value="1"/>
</dbReference>
<dbReference type="Proteomes" id="UP000680805">
    <property type="component" value="Chromosome"/>
</dbReference>
<dbReference type="InterPro" id="IPR036779">
    <property type="entry name" value="LysM_dom_sf"/>
</dbReference>
<dbReference type="Pfam" id="PF01551">
    <property type="entry name" value="Peptidase_M23"/>
    <property type="match status" value="1"/>
</dbReference>
<dbReference type="SUPFAM" id="SSF51261">
    <property type="entry name" value="Duplicated hybrid motif"/>
    <property type="match status" value="1"/>
</dbReference>
<dbReference type="InterPro" id="IPR011055">
    <property type="entry name" value="Dup_hybrid_motif"/>
</dbReference>
<dbReference type="Gene3D" id="3.10.350.10">
    <property type="entry name" value="LysM domain"/>
    <property type="match status" value="2"/>
</dbReference>
<organism evidence="4 5">
    <name type="scientific">Bradyrhizobium sediminis</name>
    <dbReference type="NCBI Taxonomy" id="2840469"/>
    <lineage>
        <taxon>Bacteria</taxon>
        <taxon>Pseudomonadati</taxon>
        <taxon>Pseudomonadota</taxon>
        <taxon>Alphaproteobacteria</taxon>
        <taxon>Hyphomicrobiales</taxon>
        <taxon>Nitrobacteraceae</taxon>
        <taxon>Bradyrhizobium</taxon>
    </lineage>
</organism>
<dbReference type="PANTHER" id="PTHR21666">
    <property type="entry name" value="PEPTIDASE-RELATED"/>
    <property type="match status" value="1"/>
</dbReference>
<dbReference type="SUPFAM" id="SSF54106">
    <property type="entry name" value="LysM domain"/>
    <property type="match status" value="1"/>
</dbReference>
<proteinExistence type="inferred from homology"/>
<dbReference type="KEGG" id="bsei:KMZ68_14490"/>
<dbReference type="CDD" id="cd00118">
    <property type="entry name" value="LysM"/>
    <property type="match status" value="2"/>
</dbReference>
<reference evidence="4" key="1">
    <citation type="submission" date="2021-06" db="EMBL/GenBank/DDBJ databases">
        <title>Bradyrhizobium sp. S2-11-2 Genome sequencing.</title>
        <authorList>
            <person name="Jin L."/>
        </authorList>
    </citation>
    <scope>NUCLEOTIDE SEQUENCE</scope>
    <source>
        <strain evidence="4">S2-11-2</strain>
    </source>
</reference>
<evidence type="ECO:0000256" key="1">
    <source>
        <dbReference type="ARBA" id="ARBA00038420"/>
    </source>
</evidence>
<feature type="domain" description="LysM" evidence="3">
    <location>
        <begin position="140"/>
        <end position="184"/>
    </location>
</feature>
<accession>A0A975RQ79</accession>
<gene>
    <name evidence="4" type="ORF">KMZ68_14490</name>
</gene>
<name>A0A975RQ79_9BRAD</name>
<dbReference type="InterPro" id="IPR016047">
    <property type="entry name" value="M23ase_b-sheet_dom"/>
</dbReference>
<sequence>MSRVVELLCSRRVPHVAALALMSFGFAGCSADMSTRLSQSSYSNPFASQEATGSVRTPAVERRELPQYARPHSQYQSQPLPPPIAAPQSYPAANAGVSGGGRGLASYAPPAHPPIETTGTVPRSVAATRTPGQGSSHGGTTIIVGTSDTLETLSRRYNVSSAAILQANGYKGPRALSPGQQLIIPRPTTAAAVPALAAPASKPVAAAPTVHVVNRGDTLLSIARRNHVPVAELARANSLDASAKLKLGQKLTVPGAKTAAAAPAAQPSAQSAAVLTPPATRTAALAGSPPQSARLAQATAKVEEAPATAEAPVKASEATGALPTFRWPVRGKVITSYGAKTNGKSNDGINLAVPEGTPVKAAEDGVVAYSGNELKGYGNLVLVRHSNGYVTAYAHASELLVKRGDTIKRGQIIAKSGQSGEVGSPQLHFEIRKGSSPVDPLQFLNGA</sequence>
<dbReference type="AlphaFoldDB" id="A0A975RQ79"/>
<comment type="similarity">
    <text evidence="1">Belongs to the E.coli NlpD/Haemophilus LppB family.</text>
</comment>
<evidence type="ECO:0000259" key="3">
    <source>
        <dbReference type="PROSITE" id="PS51782"/>
    </source>
</evidence>
<dbReference type="InterPro" id="IPR050570">
    <property type="entry name" value="Cell_wall_metabolism_enzyme"/>
</dbReference>
<dbReference type="RefSeq" id="WP_215611980.1">
    <property type="nucleotide sequence ID" value="NZ_CP076135.1"/>
</dbReference>
<feature type="domain" description="LysM" evidence="3">
    <location>
        <begin position="209"/>
        <end position="253"/>
    </location>
</feature>
<dbReference type="Gene3D" id="2.70.70.10">
    <property type="entry name" value="Glucose Permease (Domain IIA)"/>
    <property type="match status" value="1"/>
</dbReference>
<dbReference type="EMBL" id="CP076135">
    <property type="protein sequence ID" value="QWG16245.1"/>
    <property type="molecule type" value="Genomic_DNA"/>
</dbReference>
<dbReference type="PROSITE" id="PS51257">
    <property type="entry name" value="PROKAR_LIPOPROTEIN"/>
    <property type="match status" value="1"/>
</dbReference>
<protein>
    <submittedName>
        <fullName evidence="4">Peptidoglycan DD-metalloendopeptidase family protein</fullName>
    </submittedName>
</protein>
<dbReference type="GO" id="GO:0004222">
    <property type="term" value="F:metalloendopeptidase activity"/>
    <property type="evidence" value="ECO:0007669"/>
    <property type="project" value="TreeGrafter"/>
</dbReference>
<dbReference type="PROSITE" id="PS51782">
    <property type="entry name" value="LYSM"/>
    <property type="match status" value="2"/>
</dbReference>
<feature type="compositionally biased region" description="Polar residues" evidence="2">
    <location>
        <begin position="38"/>
        <end position="55"/>
    </location>
</feature>
<feature type="region of interest" description="Disordered" evidence="2">
    <location>
        <begin position="38"/>
        <end position="57"/>
    </location>
</feature>
<evidence type="ECO:0000313" key="4">
    <source>
        <dbReference type="EMBL" id="QWG16245.1"/>
    </source>
</evidence>
<dbReference type="CDD" id="cd12797">
    <property type="entry name" value="M23_peptidase"/>
    <property type="match status" value="1"/>
</dbReference>
<evidence type="ECO:0000313" key="5">
    <source>
        <dbReference type="Proteomes" id="UP000680805"/>
    </source>
</evidence>